<dbReference type="AlphaFoldDB" id="A0A150FAP5"/>
<sequence>MWFKKKKIKNNPDILKEVLLDWSDEDLIDYIIDSFSYVKTRSSRTELKRIRRLNKDVIVLAIARMKQIEEASDNSKIVPGVLASSTFFATQIIAYLKFDVRDNSPELLLSLSFGVLLSMIIFLLITFGLRKGKDHRSNAARYRSLLEEVKSENNK</sequence>
<feature type="transmembrane region" description="Helical" evidence="1">
    <location>
        <begin position="108"/>
        <end position="129"/>
    </location>
</feature>
<dbReference type="EMBL" id="LSBA01000005">
    <property type="protein sequence ID" value="KXZ22300.1"/>
    <property type="molecule type" value="Genomic_DNA"/>
</dbReference>
<evidence type="ECO:0000313" key="2">
    <source>
        <dbReference type="EMBL" id="KXZ22300.1"/>
    </source>
</evidence>
<dbReference type="RefSeq" id="WP_061520645.1">
    <property type="nucleotide sequence ID" value="NZ_JAJJBV010000006.1"/>
</dbReference>
<dbReference type="Proteomes" id="UP000075430">
    <property type="component" value="Unassembled WGS sequence"/>
</dbReference>
<dbReference type="STRING" id="1793963.AXI58_09930"/>
<proteinExistence type="predicted"/>
<accession>A0A150FAP5</accession>
<gene>
    <name evidence="2" type="ORF">AXI58_09930</name>
</gene>
<protein>
    <submittedName>
        <fullName evidence="2">Uncharacterized protein</fullName>
    </submittedName>
</protein>
<evidence type="ECO:0000313" key="3">
    <source>
        <dbReference type="Proteomes" id="UP000075430"/>
    </source>
</evidence>
<keyword evidence="1" id="KW-1133">Transmembrane helix</keyword>
<keyword evidence="1" id="KW-0472">Membrane</keyword>
<keyword evidence="1" id="KW-0812">Transmembrane</keyword>
<name>A0A150FAP5_9BACI</name>
<reference evidence="3" key="1">
    <citation type="submission" date="2016-02" db="EMBL/GenBank/DDBJ databases">
        <authorList>
            <person name="Dunlap C."/>
        </authorList>
    </citation>
    <scope>NUCLEOTIDE SEQUENCE [LARGE SCALE GENOMIC DNA]</scope>
    <source>
        <strain evidence="3">NRRL B-41092</strain>
    </source>
</reference>
<evidence type="ECO:0000256" key="1">
    <source>
        <dbReference type="SAM" id="Phobius"/>
    </source>
</evidence>
<dbReference type="OrthoDB" id="9981455at2"/>
<organism evidence="2 3">
    <name type="scientific">Bacillus nakamurai</name>
    <dbReference type="NCBI Taxonomy" id="1793963"/>
    <lineage>
        <taxon>Bacteria</taxon>
        <taxon>Bacillati</taxon>
        <taxon>Bacillota</taxon>
        <taxon>Bacilli</taxon>
        <taxon>Bacillales</taxon>
        <taxon>Bacillaceae</taxon>
        <taxon>Bacillus</taxon>
    </lineage>
</organism>
<feature type="transmembrane region" description="Helical" evidence="1">
    <location>
        <begin position="77"/>
        <end position="96"/>
    </location>
</feature>
<keyword evidence="3" id="KW-1185">Reference proteome</keyword>
<comment type="caution">
    <text evidence="2">The sequence shown here is derived from an EMBL/GenBank/DDBJ whole genome shotgun (WGS) entry which is preliminary data.</text>
</comment>